<feature type="compositionally biased region" description="Low complexity" evidence="10">
    <location>
        <begin position="446"/>
        <end position="462"/>
    </location>
</feature>
<keyword evidence="4" id="KW-0547">Nucleotide-binding</keyword>
<evidence type="ECO:0000256" key="2">
    <source>
        <dbReference type="ARBA" id="ARBA00022490"/>
    </source>
</evidence>
<accession>A0A4V3XAW7</accession>
<feature type="coiled-coil region" evidence="9">
    <location>
        <begin position="48"/>
        <end position="136"/>
    </location>
</feature>
<evidence type="ECO:0000256" key="8">
    <source>
        <dbReference type="ARBA" id="ARBA00023212"/>
    </source>
</evidence>
<dbReference type="AlphaFoldDB" id="A0A4V3XAW7"/>
<evidence type="ECO:0000256" key="6">
    <source>
        <dbReference type="ARBA" id="ARBA00023054"/>
    </source>
</evidence>
<proteinExistence type="predicted"/>
<evidence type="ECO:0000256" key="7">
    <source>
        <dbReference type="ARBA" id="ARBA00023175"/>
    </source>
</evidence>
<feature type="region of interest" description="Disordered" evidence="10">
    <location>
        <begin position="420"/>
        <end position="487"/>
    </location>
</feature>
<evidence type="ECO:0000256" key="1">
    <source>
        <dbReference type="ARBA" id="ARBA00004245"/>
    </source>
</evidence>
<dbReference type="EMBL" id="SGPJ01000069">
    <property type="protein sequence ID" value="THG99762.1"/>
    <property type="molecule type" value="Genomic_DNA"/>
</dbReference>
<evidence type="ECO:0000256" key="5">
    <source>
        <dbReference type="ARBA" id="ARBA00022840"/>
    </source>
</evidence>
<evidence type="ECO:0000313" key="12">
    <source>
        <dbReference type="Proteomes" id="UP000309038"/>
    </source>
</evidence>
<keyword evidence="5" id="KW-0067">ATP-binding</keyword>
<protein>
    <submittedName>
        <fullName evidence="11">Uncharacterized protein</fullName>
    </submittedName>
</protein>
<evidence type="ECO:0000256" key="10">
    <source>
        <dbReference type="SAM" id="MobiDB-lite"/>
    </source>
</evidence>
<organism evidence="11 12">
    <name type="scientific">Hermanssonia centrifuga</name>
    <dbReference type="NCBI Taxonomy" id="98765"/>
    <lineage>
        <taxon>Eukaryota</taxon>
        <taxon>Fungi</taxon>
        <taxon>Dikarya</taxon>
        <taxon>Basidiomycota</taxon>
        <taxon>Agaricomycotina</taxon>
        <taxon>Agaricomycetes</taxon>
        <taxon>Polyporales</taxon>
        <taxon>Meruliaceae</taxon>
        <taxon>Hermanssonia</taxon>
    </lineage>
</organism>
<evidence type="ECO:0000256" key="3">
    <source>
        <dbReference type="ARBA" id="ARBA00022701"/>
    </source>
</evidence>
<evidence type="ECO:0000256" key="9">
    <source>
        <dbReference type="SAM" id="Coils"/>
    </source>
</evidence>
<keyword evidence="7" id="KW-0505">Motor protein</keyword>
<sequence length="487" mass="55048">MSIHHDFNEIVYARTTYQKYIVALVEVGLDKDEREEFMKGENEVSDHLAERESALVAARKLVEEIKEELTFLKEQEDFASKLFNYRILSLGKQDDVWPAECLEESIVTNDILKEQNQDAKNELEEFKKTVGELRVAQKDASAEDKEKRKQEKMAMMMAKFDAVDTDLRTDKTIHDEDISNVDVAESMAELRLEAQYTAKRNAHFREVQDLKQQLEIRSNEVRTLNGTIDSLKSVNEELKRAFAVTSAGIEGGKNLAESAQDLERTRKAISVQLAEFDGVKKSLMRDLQNRCEKVDSSDAFLASGILIYKPKVVELEIQLDEIKEQYNNVIRNSNSKAQQKKMAFLERNLEQLTLVQKQLVDQNSALKKEAGIAERKLLARNERIQNLEALLQDADRRLAVQNQKFEAQLQQVKERLDQARAQKAATSSPLSFGRIAKPLRGGGGSATSNATSSTSPTLGSSSANPLARLQNEEGSGAKRASWFFNSR</sequence>
<dbReference type="Proteomes" id="UP000309038">
    <property type="component" value="Unassembled WGS sequence"/>
</dbReference>
<keyword evidence="12" id="KW-1185">Reference proteome</keyword>
<evidence type="ECO:0000256" key="4">
    <source>
        <dbReference type="ARBA" id="ARBA00022741"/>
    </source>
</evidence>
<dbReference type="InterPro" id="IPR059182">
    <property type="entry name" value="Khc_C"/>
</dbReference>
<keyword evidence="2" id="KW-0963">Cytoplasm</keyword>
<evidence type="ECO:0000313" key="11">
    <source>
        <dbReference type="EMBL" id="THG99762.1"/>
    </source>
</evidence>
<keyword evidence="3" id="KW-0493">Microtubule</keyword>
<keyword evidence="6 9" id="KW-0175">Coiled coil</keyword>
<gene>
    <name evidence="11" type="ORF">EW026_g2632</name>
</gene>
<comment type="subcellular location">
    <subcellularLocation>
        <location evidence="1">Cytoplasm</location>
        <location evidence="1">Cytoskeleton</location>
    </subcellularLocation>
</comment>
<comment type="caution">
    <text evidence="11">The sequence shown here is derived from an EMBL/GenBank/DDBJ whole genome shotgun (WGS) entry which is preliminary data.</text>
</comment>
<keyword evidence="8" id="KW-0206">Cytoskeleton</keyword>
<reference evidence="11 12" key="1">
    <citation type="submission" date="2019-02" db="EMBL/GenBank/DDBJ databases">
        <title>Genome sequencing of the rare red list fungi Phlebia centrifuga.</title>
        <authorList>
            <person name="Buettner E."/>
            <person name="Kellner H."/>
        </authorList>
    </citation>
    <scope>NUCLEOTIDE SEQUENCE [LARGE SCALE GENOMIC DNA]</scope>
    <source>
        <strain evidence="11 12">DSM 108282</strain>
    </source>
</reference>
<dbReference type="CDD" id="cd23649">
    <property type="entry name" value="Khc_CBD_cc"/>
    <property type="match status" value="1"/>
</dbReference>
<name>A0A4V3XAW7_9APHY</name>